<organism evidence="3 4">
    <name type="scientific">Alkalicoccobacillus gibsonii</name>
    <dbReference type="NCBI Taxonomy" id="79881"/>
    <lineage>
        <taxon>Bacteria</taxon>
        <taxon>Bacillati</taxon>
        <taxon>Bacillota</taxon>
        <taxon>Bacilli</taxon>
        <taxon>Bacillales</taxon>
        <taxon>Bacillaceae</taxon>
        <taxon>Alkalicoccobacillus</taxon>
    </lineage>
</organism>
<name>A0ABU9VFS5_9BACI</name>
<accession>A0ABU9VFS5</accession>
<feature type="signal peptide" evidence="2">
    <location>
        <begin position="1"/>
        <end position="29"/>
    </location>
</feature>
<reference evidence="3 4" key="1">
    <citation type="submission" date="2024-03" db="EMBL/GenBank/DDBJ databases">
        <title>Bacilli Hybrid Assemblies.</title>
        <authorList>
            <person name="Kovac J."/>
        </authorList>
    </citation>
    <scope>NUCLEOTIDE SEQUENCE [LARGE SCALE GENOMIC DNA]</scope>
    <source>
        <strain evidence="3 4">FSL R7-0666</strain>
    </source>
</reference>
<feature type="chain" id="PRO_5045649385" evidence="2">
    <location>
        <begin position="30"/>
        <end position="187"/>
    </location>
</feature>
<keyword evidence="1" id="KW-0472">Membrane</keyword>
<evidence type="ECO:0000256" key="2">
    <source>
        <dbReference type="SAM" id="SignalP"/>
    </source>
</evidence>
<protein>
    <submittedName>
        <fullName evidence="3">Uncharacterized protein</fullName>
    </submittedName>
</protein>
<keyword evidence="1" id="KW-0812">Transmembrane</keyword>
<keyword evidence="2" id="KW-0732">Signal</keyword>
<keyword evidence="1" id="KW-1133">Transmembrane helix</keyword>
<dbReference type="EMBL" id="JBCITK010000001">
    <property type="protein sequence ID" value="MEN0642703.1"/>
    <property type="molecule type" value="Genomic_DNA"/>
</dbReference>
<keyword evidence="4" id="KW-1185">Reference proteome</keyword>
<evidence type="ECO:0000313" key="4">
    <source>
        <dbReference type="Proteomes" id="UP001418796"/>
    </source>
</evidence>
<dbReference type="RefSeq" id="WP_343129785.1">
    <property type="nucleotide sequence ID" value="NZ_JBCITK010000001.1"/>
</dbReference>
<evidence type="ECO:0000256" key="1">
    <source>
        <dbReference type="SAM" id="Phobius"/>
    </source>
</evidence>
<proteinExistence type="predicted"/>
<gene>
    <name evidence="3" type="ORF">MKY91_05960</name>
</gene>
<sequence>MMNRMSFLSMMSAVMLVASLVFPAGQANAATDEEPLQFPPEALEALENSVYVDTNSRTAHIDQEKALELYSFTDEEFTLIQERLDQLSDDQIQEMINYATPDSGDVSTQVAPAIIWGGIAVIGIFTGAALYFSSKYMTHQEKQNLINRCYDMGGTPSIDSGDVGGMGGEPQKAWWKMSNEYSFECVQ</sequence>
<evidence type="ECO:0000313" key="3">
    <source>
        <dbReference type="EMBL" id="MEN0642703.1"/>
    </source>
</evidence>
<comment type="caution">
    <text evidence="3">The sequence shown here is derived from an EMBL/GenBank/DDBJ whole genome shotgun (WGS) entry which is preliminary data.</text>
</comment>
<dbReference type="Proteomes" id="UP001418796">
    <property type="component" value="Unassembled WGS sequence"/>
</dbReference>
<feature type="transmembrane region" description="Helical" evidence="1">
    <location>
        <begin position="113"/>
        <end position="132"/>
    </location>
</feature>